<organism evidence="1 2">
    <name type="scientific">Datura stramonium</name>
    <name type="common">Jimsonweed</name>
    <name type="synonym">Common thornapple</name>
    <dbReference type="NCBI Taxonomy" id="4076"/>
    <lineage>
        <taxon>Eukaryota</taxon>
        <taxon>Viridiplantae</taxon>
        <taxon>Streptophyta</taxon>
        <taxon>Embryophyta</taxon>
        <taxon>Tracheophyta</taxon>
        <taxon>Spermatophyta</taxon>
        <taxon>Magnoliopsida</taxon>
        <taxon>eudicotyledons</taxon>
        <taxon>Gunneridae</taxon>
        <taxon>Pentapetalae</taxon>
        <taxon>asterids</taxon>
        <taxon>lamiids</taxon>
        <taxon>Solanales</taxon>
        <taxon>Solanaceae</taxon>
        <taxon>Solanoideae</taxon>
        <taxon>Datureae</taxon>
        <taxon>Datura</taxon>
    </lineage>
</organism>
<evidence type="ECO:0000313" key="2">
    <source>
        <dbReference type="Proteomes" id="UP000823775"/>
    </source>
</evidence>
<dbReference type="EMBL" id="JACEIK010002598">
    <property type="protein sequence ID" value="MCD9638012.1"/>
    <property type="molecule type" value="Genomic_DNA"/>
</dbReference>
<comment type="caution">
    <text evidence="1">The sequence shown here is derived from an EMBL/GenBank/DDBJ whole genome shotgun (WGS) entry which is preliminary data.</text>
</comment>
<evidence type="ECO:0000313" key="1">
    <source>
        <dbReference type="EMBL" id="MCD9638012.1"/>
    </source>
</evidence>
<keyword evidence="2" id="KW-1185">Reference proteome</keyword>
<proteinExistence type="predicted"/>
<reference evidence="1 2" key="1">
    <citation type="journal article" date="2021" name="BMC Genomics">
        <title>Datura genome reveals duplications of psychoactive alkaloid biosynthetic genes and high mutation rate following tissue culture.</title>
        <authorList>
            <person name="Rajewski A."/>
            <person name="Carter-House D."/>
            <person name="Stajich J."/>
            <person name="Litt A."/>
        </authorList>
    </citation>
    <scope>NUCLEOTIDE SEQUENCE [LARGE SCALE GENOMIC DNA]</scope>
    <source>
        <strain evidence="1">AR-01</strain>
    </source>
</reference>
<accession>A0ABS8UT92</accession>
<protein>
    <submittedName>
        <fullName evidence="1">Uncharacterized protein</fullName>
    </submittedName>
</protein>
<name>A0ABS8UT92_DATST</name>
<dbReference type="Proteomes" id="UP000823775">
    <property type="component" value="Unassembled WGS sequence"/>
</dbReference>
<sequence length="97" mass="10861">MTDGTLLKLMGNKLARHDELLVEMVTSQQEIHGGGLLPMSAHEIRPSRLQNVPIPPQNGSCPVLKVMNPRYEFIDLSSKSCRVNGFGKLRFVSRDEE</sequence>
<gene>
    <name evidence="1" type="ORF">HAX54_021622</name>
</gene>